<reference evidence="1" key="1">
    <citation type="journal article" date="2015" name="Nature">
        <title>Complex archaea that bridge the gap between prokaryotes and eukaryotes.</title>
        <authorList>
            <person name="Spang A."/>
            <person name="Saw J.H."/>
            <person name="Jorgensen S.L."/>
            <person name="Zaremba-Niedzwiedzka K."/>
            <person name="Martijn J."/>
            <person name="Lind A.E."/>
            <person name="van Eijk R."/>
            <person name="Schleper C."/>
            <person name="Guy L."/>
            <person name="Ettema T.J."/>
        </authorList>
    </citation>
    <scope>NUCLEOTIDE SEQUENCE</scope>
</reference>
<accession>A0A0F9TQ14</accession>
<gene>
    <name evidence="1" type="ORF">LCGC14_0702980</name>
</gene>
<organism evidence="1">
    <name type="scientific">marine sediment metagenome</name>
    <dbReference type="NCBI Taxonomy" id="412755"/>
    <lineage>
        <taxon>unclassified sequences</taxon>
        <taxon>metagenomes</taxon>
        <taxon>ecological metagenomes</taxon>
    </lineage>
</organism>
<dbReference type="AlphaFoldDB" id="A0A0F9TQ14"/>
<protein>
    <submittedName>
        <fullName evidence="1">Uncharacterized protein</fullName>
    </submittedName>
</protein>
<sequence length="56" mass="6423">MFRSLSEQYGWTPQQIGELTMPQAWMYLRKDGAAKKVVSVPYNEARHLCAARGHTI</sequence>
<proteinExistence type="predicted"/>
<comment type="caution">
    <text evidence="1">The sequence shown here is derived from an EMBL/GenBank/DDBJ whole genome shotgun (WGS) entry which is preliminary data.</text>
</comment>
<name>A0A0F9TQ14_9ZZZZ</name>
<dbReference type="EMBL" id="LAZR01001509">
    <property type="protein sequence ID" value="KKN43473.1"/>
    <property type="molecule type" value="Genomic_DNA"/>
</dbReference>
<evidence type="ECO:0000313" key="1">
    <source>
        <dbReference type="EMBL" id="KKN43473.1"/>
    </source>
</evidence>